<evidence type="ECO:0000313" key="4">
    <source>
        <dbReference type="EMBL" id="ADZ84275.1"/>
    </source>
</evidence>
<keyword evidence="1 4" id="KW-0808">Transferase</keyword>
<evidence type="ECO:0000256" key="1">
    <source>
        <dbReference type="ARBA" id="ARBA00022679"/>
    </source>
</evidence>
<keyword evidence="2" id="KW-0012">Acyltransferase</keyword>
<evidence type="ECO:0000313" key="5">
    <source>
        <dbReference type="Proteomes" id="UP000008467"/>
    </source>
</evidence>
<reference evidence="4 5" key="1">
    <citation type="journal article" date="2011" name="J. Bacteriol.">
        <title>Complete genome sequence of the cellulose-degrading bacterium Cellulosilyticum lentocellum.</title>
        <authorList>
            <consortium name="US DOE Joint Genome Institute"/>
            <person name="Miller D.A."/>
            <person name="Suen G."/>
            <person name="Bruce D."/>
            <person name="Copeland A."/>
            <person name="Cheng J.F."/>
            <person name="Detter C."/>
            <person name="Goodwin L.A."/>
            <person name="Han C.S."/>
            <person name="Hauser L.J."/>
            <person name="Land M.L."/>
            <person name="Lapidus A."/>
            <person name="Lucas S."/>
            <person name="Meincke L."/>
            <person name="Pitluck S."/>
            <person name="Tapia R."/>
            <person name="Teshima H."/>
            <person name="Woyke T."/>
            <person name="Fox B.G."/>
            <person name="Angert E.R."/>
            <person name="Currie C.R."/>
        </authorList>
    </citation>
    <scope>NUCLEOTIDE SEQUENCE [LARGE SCALE GENOMIC DNA]</scope>
    <source>
        <strain evidence="5">ATCC 49066 / DSM 5427 / NCIMB 11756 / RHM5</strain>
    </source>
</reference>
<name>F2JIA9_CELLD</name>
<organism evidence="4 5">
    <name type="scientific">Cellulosilyticum lentocellum (strain ATCC 49066 / DSM 5427 / NCIMB 11756 / RHM5)</name>
    <name type="common">Clostridium lentocellum</name>
    <dbReference type="NCBI Taxonomy" id="642492"/>
    <lineage>
        <taxon>Bacteria</taxon>
        <taxon>Bacillati</taxon>
        <taxon>Bacillota</taxon>
        <taxon>Clostridia</taxon>
        <taxon>Lachnospirales</taxon>
        <taxon>Cellulosilyticaceae</taxon>
        <taxon>Cellulosilyticum</taxon>
    </lineage>
</organism>
<dbReference type="AlphaFoldDB" id="F2JIA9"/>
<dbReference type="STRING" id="642492.Clole_2572"/>
<protein>
    <submittedName>
        <fullName evidence="4">GCN5-related N-acetyltransferase</fullName>
    </submittedName>
</protein>
<evidence type="ECO:0000259" key="3">
    <source>
        <dbReference type="PROSITE" id="PS51186"/>
    </source>
</evidence>
<dbReference type="KEGG" id="cle:Clole_2572"/>
<dbReference type="PANTHER" id="PTHR43877">
    <property type="entry name" value="AMINOALKYLPHOSPHONATE N-ACETYLTRANSFERASE-RELATED-RELATED"/>
    <property type="match status" value="1"/>
</dbReference>
<accession>F2JIA9</accession>
<dbReference type="Proteomes" id="UP000008467">
    <property type="component" value="Chromosome"/>
</dbReference>
<dbReference type="InterPro" id="IPR050832">
    <property type="entry name" value="Bact_Acetyltransf"/>
</dbReference>
<gene>
    <name evidence="4" type="ordered locus">Clole_2572</name>
</gene>
<dbReference type="PROSITE" id="PS51186">
    <property type="entry name" value="GNAT"/>
    <property type="match status" value="1"/>
</dbReference>
<proteinExistence type="predicted"/>
<dbReference type="RefSeq" id="WP_013657568.1">
    <property type="nucleotide sequence ID" value="NC_015275.1"/>
</dbReference>
<dbReference type="PANTHER" id="PTHR43877:SF2">
    <property type="entry name" value="AMINOALKYLPHOSPHONATE N-ACETYLTRANSFERASE-RELATED"/>
    <property type="match status" value="1"/>
</dbReference>
<feature type="domain" description="N-acetyltransferase" evidence="3">
    <location>
        <begin position="7"/>
        <end position="165"/>
    </location>
</feature>
<dbReference type="GO" id="GO:0016747">
    <property type="term" value="F:acyltransferase activity, transferring groups other than amino-acyl groups"/>
    <property type="evidence" value="ECO:0007669"/>
    <property type="project" value="InterPro"/>
</dbReference>
<dbReference type="EMBL" id="CP002582">
    <property type="protein sequence ID" value="ADZ84275.1"/>
    <property type="molecule type" value="Genomic_DNA"/>
</dbReference>
<dbReference type="SUPFAM" id="SSF55729">
    <property type="entry name" value="Acyl-CoA N-acyltransferases (Nat)"/>
    <property type="match status" value="1"/>
</dbReference>
<dbReference type="InterPro" id="IPR016181">
    <property type="entry name" value="Acyl_CoA_acyltransferase"/>
</dbReference>
<dbReference type="Pfam" id="PF00583">
    <property type="entry name" value="Acetyltransf_1"/>
    <property type="match status" value="1"/>
</dbReference>
<dbReference type="eggNOG" id="COG0456">
    <property type="taxonomic scope" value="Bacteria"/>
</dbReference>
<dbReference type="HOGENOM" id="CLU_121411_0_0_9"/>
<dbReference type="InterPro" id="IPR000182">
    <property type="entry name" value="GNAT_dom"/>
</dbReference>
<sequence length="168" mass="19191">MDIEGDIILRDMESADSQLLEKTFMHTNHSTYTSYYEEMLSGESELIIALYNGELAGYAKLDWNDEELEEEHIPVIKELHVREGFRNQGIASRLMDELEKRAAAKSQYCAIGVGLSEAYEAAQHLLAKRGYEPDGRGIFYIEPGFIHDELEVDDNQALMMIKKINEVI</sequence>
<keyword evidence="5" id="KW-1185">Reference proteome</keyword>
<evidence type="ECO:0000256" key="2">
    <source>
        <dbReference type="ARBA" id="ARBA00023315"/>
    </source>
</evidence>
<dbReference type="Gene3D" id="3.40.630.30">
    <property type="match status" value="1"/>
</dbReference>
<dbReference type="CDD" id="cd04301">
    <property type="entry name" value="NAT_SF"/>
    <property type="match status" value="1"/>
</dbReference>